<dbReference type="EMBL" id="JAPFQI010000004">
    <property type="protein sequence ID" value="MCW8085556.1"/>
    <property type="molecule type" value="Genomic_DNA"/>
</dbReference>
<dbReference type="SUPFAM" id="SSF55781">
    <property type="entry name" value="GAF domain-like"/>
    <property type="match status" value="1"/>
</dbReference>
<reference evidence="6 7" key="1">
    <citation type="submission" date="2022-10" db="EMBL/GenBank/DDBJ databases">
        <title>Roseococcus glaciei nov., sp. nov., isolated from glacier.</title>
        <authorList>
            <person name="Liu Q."/>
            <person name="Xin Y.-H."/>
        </authorList>
    </citation>
    <scope>NUCLEOTIDE SEQUENCE [LARGE SCALE GENOMIC DNA]</scope>
    <source>
        <strain evidence="6 7">MDT2-1-1</strain>
    </source>
</reference>
<dbReference type="InterPro" id="IPR005471">
    <property type="entry name" value="Tscrpt_reg_IclR_N"/>
</dbReference>
<sequence length="262" mass="28092">MADGIALEESGRSKGEVPAVAAAIRILRHLAAAQAPLGVTPLARALGLNPSTCFNILRTLAQGELVRFDPDSKTYALDLGLVDLARAAFAKGAEQARILPMMRQLAMRRGVTVTFWRPAGPDRMVLTQVAESDQVMRIRMGVGQRLPLLIGAMGRIAGAFGGLGEAELRRRFEALRWDQPLGFEEFLRQVEVARERGWALDEGHYVAGVTTLSAPVLLDDGSGLCVVSATMFGAQHAASGSDVIGADLAMLAKDIRRALSFD</sequence>
<keyword evidence="1" id="KW-0805">Transcription regulation</keyword>
<dbReference type="RefSeq" id="WP_301589467.1">
    <property type="nucleotide sequence ID" value="NZ_JAPFQI010000004.1"/>
</dbReference>
<evidence type="ECO:0000256" key="2">
    <source>
        <dbReference type="ARBA" id="ARBA00023125"/>
    </source>
</evidence>
<keyword evidence="7" id="KW-1185">Reference proteome</keyword>
<dbReference type="Gene3D" id="3.30.450.40">
    <property type="match status" value="1"/>
</dbReference>
<dbReference type="PROSITE" id="PS51078">
    <property type="entry name" value="ICLR_ED"/>
    <property type="match status" value="1"/>
</dbReference>
<dbReference type="InterPro" id="IPR050707">
    <property type="entry name" value="HTH_MetabolicPath_Reg"/>
</dbReference>
<dbReference type="PANTHER" id="PTHR30136:SF24">
    <property type="entry name" value="HTH-TYPE TRANSCRIPTIONAL REPRESSOR ALLR"/>
    <property type="match status" value="1"/>
</dbReference>
<dbReference type="PROSITE" id="PS51077">
    <property type="entry name" value="HTH_ICLR"/>
    <property type="match status" value="1"/>
</dbReference>
<dbReference type="SMART" id="SM00346">
    <property type="entry name" value="HTH_ICLR"/>
    <property type="match status" value="1"/>
</dbReference>
<organism evidence="6 7">
    <name type="scientific">Sabulicella glaciei</name>
    <dbReference type="NCBI Taxonomy" id="2984948"/>
    <lineage>
        <taxon>Bacteria</taxon>
        <taxon>Pseudomonadati</taxon>
        <taxon>Pseudomonadota</taxon>
        <taxon>Alphaproteobacteria</taxon>
        <taxon>Acetobacterales</taxon>
        <taxon>Acetobacteraceae</taxon>
        <taxon>Sabulicella</taxon>
    </lineage>
</organism>
<accession>A0ABT3NTR8</accession>
<gene>
    <name evidence="6" type="ORF">OF850_07960</name>
</gene>
<dbReference type="Gene3D" id="1.10.10.10">
    <property type="entry name" value="Winged helix-like DNA-binding domain superfamily/Winged helix DNA-binding domain"/>
    <property type="match status" value="1"/>
</dbReference>
<dbReference type="InterPro" id="IPR036388">
    <property type="entry name" value="WH-like_DNA-bd_sf"/>
</dbReference>
<name>A0ABT3NTR8_9PROT</name>
<dbReference type="Pfam" id="PF09339">
    <property type="entry name" value="HTH_IclR"/>
    <property type="match status" value="1"/>
</dbReference>
<dbReference type="SUPFAM" id="SSF46785">
    <property type="entry name" value="Winged helix' DNA-binding domain"/>
    <property type="match status" value="1"/>
</dbReference>
<dbReference type="Proteomes" id="UP001526430">
    <property type="component" value="Unassembled WGS sequence"/>
</dbReference>
<evidence type="ECO:0000256" key="3">
    <source>
        <dbReference type="ARBA" id="ARBA00023163"/>
    </source>
</evidence>
<dbReference type="PANTHER" id="PTHR30136">
    <property type="entry name" value="HELIX-TURN-HELIX TRANSCRIPTIONAL REGULATOR, ICLR FAMILY"/>
    <property type="match status" value="1"/>
</dbReference>
<dbReference type="InterPro" id="IPR029016">
    <property type="entry name" value="GAF-like_dom_sf"/>
</dbReference>
<feature type="domain" description="HTH iclR-type" evidence="4">
    <location>
        <begin position="17"/>
        <end position="79"/>
    </location>
</feature>
<dbReference type="Pfam" id="PF01614">
    <property type="entry name" value="IclR_C"/>
    <property type="match status" value="1"/>
</dbReference>
<comment type="caution">
    <text evidence="6">The sequence shown here is derived from an EMBL/GenBank/DDBJ whole genome shotgun (WGS) entry which is preliminary data.</text>
</comment>
<keyword evidence="3" id="KW-0804">Transcription</keyword>
<evidence type="ECO:0000313" key="7">
    <source>
        <dbReference type="Proteomes" id="UP001526430"/>
    </source>
</evidence>
<feature type="domain" description="IclR-ED" evidence="5">
    <location>
        <begin position="80"/>
        <end position="261"/>
    </location>
</feature>
<evidence type="ECO:0000259" key="5">
    <source>
        <dbReference type="PROSITE" id="PS51078"/>
    </source>
</evidence>
<protein>
    <submittedName>
        <fullName evidence="6">IclR family transcriptional regulator</fullName>
    </submittedName>
</protein>
<dbReference type="InterPro" id="IPR014757">
    <property type="entry name" value="Tscrpt_reg_IclR_C"/>
</dbReference>
<evidence type="ECO:0000313" key="6">
    <source>
        <dbReference type="EMBL" id="MCW8085556.1"/>
    </source>
</evidence>
<proteinExistence type="predicted"/>
<evidence type="ECO:0000259" key="4">
    <source>
        <dbReference type="PROSITE" id="PS51077"/>
    </source>
</evidence>
<dbReference type="InterPro" id="IPR036390">
    <property type="entry name" value="WH_DNA-bd_sf"/>
</dbReference>
<evidence type="ECO:0000256" key="1">
    <source>
        <dbReference type="ARBA" id="ARBA00023015"/>
    </source>
</evidence>
<keyword evidence="2" id="KW-0238">DNA-binding</keyword>